<keyword evidence="1" id="KW-1185">Reference proteome</keyword>
<dbReference type="Proteomes" id="UP000095280">
    <property type="component" value="Unplaced"/>
</dbReference>
<evidence type="ECO:0000313" key="1">
    <source>
        <dbReference type="Proteomes" id="UP000095280"/>
    </source>
</evidence>
<reference evidence="2" key="1">
    <citation type="submission" date="2016-11" db="UniProtKB">
        <authorList>
            <consortium name="WormBaseParasite"/>
        </authorList>
    </citation>
    <scope>IDENTIFICATION</scope>
</reference>
<sequence length="82" mass="8637">MGSGCGQGRPSAVGKTLATTAAGIQLFSEDGRLTCTRVLHATRSPRLCAEIKELWTPEGHRVHTSSGAAMLCTDFQSACASW</sequence>
<name>A0A1I8F7X0_9PLAT</name>
<accession>A0A1I8F7X0</accession>
<dbReference type="WBParaSite" id="maker-unitig_24072-snap-gene-0.1-mRNA-1">
    <property type="protein sequence ID" value="maker-unitig_24072-snap-gene-0.1-mRNA-1"/>
    <property type="gene ID" value="maker-unitig_24072-snap-gene-0.1"/>
</dbReference>
<evidence type="ECO:0000313" key="2">
    <source>
        <dbReference type="WBParaSite" id="maker-unitig_24072-snap-gene-0.1-mRNA-1"/>
    </source>
</evidence>
<organism evidence="1 2">
    <name type="scientific">Macrostomum lignano</name>
    <dbReference type="NCBI Taxonomy" id="282301"/>
    <lineage>
        <taxon>Eukaryota</taxon>
        <taxon>Metazoa</taxon>
        <taxon>Spiralia</taxon>
        <taxon>Lophotrochozoa</taxon>
        <taxon>Platyhelminthes</taxon>
        <taxon>Rhabditophora</taxon>
        <taxon>Macrostomorpha</taxon>
        <taxon>Macrostomida</taxon>
        <taxon>Macrostomidae</taxon>
        <taxon>Macrostomum</taxon>
    </lineage>
</organism>
<proteinExistence type="predicted"/>
<protein>
    <submittedName>
        <fullName evidence="2">WD_REPEATS_REGION domain-containing protein</fullName>
    </submittedName>
</protein>
<dbReference type="AlphaFoldDB" id="A0A1I8F7X0"/>